<comment type="similarity">
    <text evidence="2">Belongs to the peptidase S9A family.</text>
</comment>
<evidence type="ECO:0000256" key="2">
    <source>
        <dbReference type="ARBA" id="ARBA00005228"/>
    </source>
</evidence>
<dbReference type="GO" id="GO:0005829">
    <property type="term" value="C:cytosol"/>
    <property type="evidence" value="ECO:0007669"/>
    <property type="project" value="TreeGrafter"/>
</dbReference>
<dbReference type="GO" id="GO:0006508">
    <property type="term" value="P:proteolysis"/>
    <property type="evidence" value="ECO:0007669"/>
    <property type="project" value="UniProtKB-KW"/>
</dbReference>
<dbReference type="Pfam" id="PF02897">
    <property type="entry name" value="Peptidase_S9_N"/>
    <property type="match status" value="1"/>
</dbReference>
<accession>A0A1J5PIQ0</accession>
<keyword evidence="4" id="KW-0645">Protease</keyword>
<dbReference type="InterPro" id="IPR029058">
    <property type="entry name" value="AB_hydrolase_fold"/>
</dbReference>
<dbReference type="Gene3D" id="3.40.50.1820">
    <property type="entry name" value="alpha/beta hydrolase"/>
    <property type="match status" value="1"/>
</dbReference>
<name>A0A1J5PIQ0_9ZZZZ</name>
<dbReference type="PANTHER" id="PTHR42881:SF2">
    <property type="entry name" value="PROLYL ENDOPEPTIDASE"/>
    <property type="match status" value="1"/>
</dbReference>
<evidence type="ECO:0000259" key="7">
    <source>
        <dbReference type="Pfam" id="PF00326"/>
    </source>
</evidence>
<dbReference type="EC" id="3.4.21.26" evidence="3"/>
<comment type="catalytic activity">
    <reaction evidence="1">
        <text>Hydrolysis of Pro-|-Xaa &gt;&gt; Ala-|-Xaa in oligopeptides.</text>
        <dbReference type="EC" id="3.4.21.26"/>
    </reaction>
</comment>
<proteinExistence type="inferred from homology"/>
<dbReference type="InterPro" id="IPR051167">
    <property type="entry name" value="Prolyl_oligopep/macrocyclase"/>
</dbReference>
<dbReference type="InterPro" id="IPR001375">
    <property type="entry name" value="Peptidase_S9_cat"/>
</dbReference>
<dbReference type="SUPFAM" id="SSF50993">
    <property type="entry name" value="Peptidase/esterase 'gauge' domain"/>
    <property type="match status" value="1"/>
</dbReference>
<dbReference type="InterPro" id="IPR002471">
    <property type="entry name" value="Pept_S9_AS"/>
</dbReference>
<feature type="domain" description="Peptidase S9A N-terminal" evidence="8">
    <location>
        <begin position="6"/>
        <end position="311"/>
    </location>
</feature>
<evidence type="ECO:0000256" key="6">
    <source>
        <dbReference type="ARBA" id="ARBA00022825"/>
    </source>
</evidence>
<dbReference type="InterPro" id="IPR023302">
    <property type="entry name" value="Pept_S9A_N"/>
</dbReference>
<sequence length="589" mass="63785">MAIDPKGTTTLDAWQPSKEGRLLAYQLSDGGTEEGRLYVLDVATGAIVEGPIERTRYSPVAWLPGGAAYFYVRRLDPSLVPTDEAQYHRRVYLHQVGTPAESDVEIFGAGLEMTNYYDASVSLDGHWLQISASAGTEPRNDLWIADLTTSPVSAPRLVQVQGADVDAQTGLHFGRDGRVFISTDKDAPRGRICVASPSDLLEQGSLAPWQDFIVEDEEAVMEGWSILDGTDLETPLILVAWTRHAMSEISIHDLRTGSKRGEIALPGLGSLAGLTERPEGGHEAWFGYTDHVTPPTVYHFDARNSQVTKYADPPGTIVVPTVFSRQVAYTSRDGTTVRMSILSLTKDPDRPRPTILYGYGGFGVGLAPGYSAAALAWVEAGGVWVVANLRGGDEEGEEWHRQGMRGEKQNVFDDFHAAAERLIGDGWTTSAQLAIQGGSNGGLLVGAALVQRPELYAAVVCSAPLLDMVRYEAHGLGATWSDEYGSAEIPEEFEWLFSYSPYHHAHAGIAYPATLFTVFDSDSRVDPLHARKMCAQLQFATTSDRPILIRAESNVGHGGRAVSKAVDVTADGLAFMSRWTGLSSTGGRS</sequence>
<dbReference type="PROSITE" id="PS00708">
    <property type="entry name" value="PRO_ENDOPEP_SER"/>
    <property type="match status" value="1"/>
</dbReference>
<dbReference type="PRINTS" id="PR00862">
    <property type="entry name" value="PROLIGOPTASE"/>
</dbReference>
<comment type="caution">
    <text evidence="9">The sequence shown here is derived from an EMBL/GenBank/DDBJ whole genome shotgun (WGS) entry which is preliminary data.</text>
</comment>
<feature type="domain" description="Peptidase S9 prolyl oligopeptidase catalytic" evidence="7">
    <location>
        <begin position="374"/>
        <end position="581"/>
    </location>
</feature>
<evidence type="ECO:0000256" key="4">
    <source>
        <dbReference type="ARBA" id="ARBA00022670"/>
    </source>
</evidence>
<dbReference type="EMBL" id="MLJW01003709">
    <property type="protein sequence ID" value="OIQ71473.1"/>
    <property type="molecule type" value="Genomic_DNA"/>
</dbReference>
<evidence type="ECO:0000256" key="5">
    <source>
        <dbReference type="ARBA" id="ARBA00022801"/>
    </source>
</evidence>
<evidence type="ECO:0000256" key="3">
    <source>
        <dbReference type="ARBA" id="ARBA00011897"/>
    </source>
</evidence>
<dbReference type="GO" id="GO:0004252">
    <property type="term" value="F:serine-type endopeptidase activity"/>
    <property type="evidence" value="ECO:0007669"/>
    <property type="project" value="UniProtKB-EC"/>
</dbReference>
<dbReference type="GO" id="GO:0070012">
    <property type="term" value="F:oligopeptidase activity"/>
    <property type="evidence" value="ECO:0007669"/>
    <property type="project" value="TreeGrafter"/>
</dbReference>
<keyword evidence="6" id="KW-0720">Serine protease</keyword>
<protein>
    <recommendedName>
        <fullName evidence="3">prolyl oligopeptidase</fullName>
        <ecNumber evidence="3">3.4.21.26</ecNumber>
    </recommendedName>
</protein>
<keyword evidence="5 9" id="KW-0378">Hydrolase</keyword>
<evidence type="ECO:0000313" key="9">
    <source>
        <dbReference type="EMBL" id="OIQ71473.1"/>
    </source>
</evidence>
<organism evidence="9">
    <name type="scientific">mine drainage metagenome</name>
    <dbReference type="NCBI Taxonomy" id="410659"/>
    <lineage>
        <taxon>unclassified sequences</taxon>
        <taxon>metagenomes</taxon>
        <taxon>ecological metagenomes</taxon>
    </lineage>
</organism>
<evidence type="ECO:0000259" key="8">
    <source>
        <dbReference type="Pfam" id="PF02897"/>
    </source>
</evidence>
<dbReference type="PANTHER" id="PTHR42881">
    <property type="entry name" value="PROLYL ENDOPEPTIDASE"/>
    <property type="match status" value="1"/>
</dbReference>
<dbReference type="InterPro" id="IPR002470">
    <property type="entry name" value="Peptidase_S9A"/>
</dbReference>
<reference evidence="9" key="1">
    <citation type="submission" date="2016-10" db="EMBL/GenBank/DDBJ databases">
        <title>Sequence of Gallionella enrichment culture.</title>
        <authorList>
            <person name="Poehlein A."/>
            <person name="Muehling M."/>
            <person name="Daniel R."/>
        </authorList>
    </citation>
    <scope>NUCLEOTIDE SEQUENCE</scope>
</reference>
<gene>
    <name evidence="9" type="ORF">GALL_469090</name>
</gene>
<dbReference type="SUPFAM" id="SSF53474">
    <property type="entry name" value="alpha/beta-Hydrolases"/>
    <property type="match status" value="1"/>
</dbReference>
<dbReference type="Gene3D" id="2.130.10.120">
    <property type="entry name" value="Prolyl oligopeptidase, N-terminal domain"/>
    <property type="match status" value="1"/>
</dbReference>
<evidence type="ECO:0000256" key="1">
    <source>
        <dbReference type="ARBA" id="ARBA00001070"/>
    </source>
</evidence>
<dbReference type="AlphaFoldDB" id="A0A1J5PIQ0"/>
<dbReference type="Pfam" id="PF00326">
    <property type="entry name" value="Peptidase_S9"/>
    <property type="match status" value="1"/>
</dbReference>